<evidence type="ECO:0000256" key="5">
    <source>
        <dbReference type="ARBA" id="ARBA00023014"/>
    </source>
</evidence>
<dbReference type="AlphaFoldDB" id="A0A831SLR3"/>
<dbReference type="InterPro" id="IPR007197">
    <property type="entry name" value="rSAM"/>
</dbReference>
<dbReference type="SFLD" id="SFLDG01072">
    <property type="entry name" value="dehydrogenase_like"/>
    <property type="match status" value="1"/>
</dbReference>
<gene>
    <name evidence="7" type="primary">cbpB</name>
    <name evidence="7" type="ORF">ENN50_02520</name>
</gene>
<dbReference type="Gene3D" id="3.20.20.70">
    <property type="entry name" value="Aldolase class I"/>
    <property type="match status" value="1"/>
</dbReference>
<keyword evidence="4" id="KW-0408">Iron</keyword>
<name>A0A831SLR3_PROAE</name>
<evidence type="ECO:0000256" key="3">
    <source>
        <dbReference type="ARBA" id="ARBA00022723"/>
    </source>
</evidence>
<keyword evidence="5" id="KW-0411">Iron-sulfur</keyword>
<evidence type="ECO:0000313" key="7">
    <source>
        <dbReference type="EMBL" id="HED30567.1"/>
    </source>
</evidence>
<dbReference type="CDD" id="cd01335">
    <property type="entry name" value="Radical_SAM"/>
    <property type="match status" value="1"/>
</dbReference>
<comment type="cofactor">
    <cofactor evidence="1">
        <name>[4Fe-4S] cluster</name>
        <dbReference type="ChEBI" id="CHEBI:49883"/>
    </cofactor>
</comment>
<keyword evidence="2" id="KW-0949">S-adenosyl-L-methionine</keyword>
<dbReference type="InterPro" id="IPR026423">
    <property type="entry name" value="rSAM_cobopep"/>
</dbReference>
<dbReference type="InterPro" id="IPR058240">
    <property type="entry name" value="rSAM_sf"/>
</dbReference>
<dbReference type="InterPro" id="IPR023885">
    <property type="entry name" value="4Fe4S-binding_SPASM_dom"/>
</dbReference>
<dbReference type="PROSITE" id="PS51918">
    <property type="entry name" value="RADICAL_SAM"/>
    <property type="match status" value="1"/>
</dbReference>
<dbReference type="InterPro" id="IPR013785">
    <property type="entry name" value="Aldolase_TIM"/>
</dbReference>
<dbReference type="NCBIfam" id="TIGR04085">
    <property type="entry name" value="rSAM_more_4Fe4S"/>
    <property type="match status" value="1"/>
</dbReference>
<keyword evidence="3" id="KW-0479">Metal-binding</keyword>
<accession>A0A831SLR3</accession>
<dbReference type="EMBL" id="DSBW01000059">
    <property type="protein sequence ID" value="HED30567.1"/>
    <property type="molecule type" value="Genomic_DNA"/>
</dbReference>
<dbReference type="SFLD" id="SFLDS00029">
    <property type="entry name" value="Radical_SAM"/>
    <property type="match status" value="1"/>
</dbReference>
<evidence type="ECO:0000256" key="4">
    <source>
        <dbReference type="ARBA" id="ARBA00023004"/>
    </source>
</evidence>
<dbReference type="Pfam" id="PF04055">
    <property type="entry name" value="Radical_SAM"/>
    <property type="match status" value="1"/>
</dbReference>
<comment type="caution">
    <text evidence="7">The sequence shown here is derived from an EMBL/GenBank/DDBJ whole genome shotgun (WGS) entry which is preliminary data.</text>
</comment>
<dbReference type="GO" id="GO:0016491">
    <property type="term" value="F:oxidoreductase activity"/>
    <property type="evidence" value="ECO:0007669"/>
    <property type="project" value="InterPro"/>
</dbReference>
<dbReference type="SFLD" id="SFLDG01067">
    <property type="entry name" value="SPASM/twitch_domain_containing"/>
    <property type="match status" value="1"/>
</dbReference>
<dbReference type="PANTHER" id="PTHR43273">
    <property type="entry name" value="ANAEROBIC SULFATASE-MATURATING ENZYME HOMOLOG ASLB-RELATED"/>
    <property type="match status" value="1"/>
</dbReference>
<dbReference type="Pfam" id="PF13186">
    <property type="entry name" value="SPASM"/>
    <property type="match status" value="1"/>
</dbReference>
<dbReference type="SUPFAM" id="SSF102114">
    <property type="entry name" value="Radical SAM enzymes"/>
    <property type="match status" value="1"/>
</dbReference>
<evidence type="ECO:0000256" key="1">
    <source>
        <dbReference type="ARBA" id="ARBA00001966"/>
    </source>
</evidence>
<dbReference type="InterPro" id="IPR023867">
    <property type="entry name" value="Sulphatase_maturase_rSAM"/>
</dbReference>
<evidence type="ECO:0000259" key="6">
    <source>
        <dbReference type="PROSITE" id="PS51918"/>
    </source>
</evidence>
<dbReference type="PANTHER" id="PTHR43273:SF8">
    <property type="entry name" value="RADICAL SAM DOMAIN PROTEIN"/>
    <property type="match status" value="1"/>
</dbReference>
<proteinExistence type="predicted"/>
<feature type="domain" description="Radical SAM core" evidence="6">
    <location>
        <begin position="80"/>
        <end position="306"/>
    </location>
</feature>
<dbReference type="Proteomes" id="UP000886335">
    <property type="component" value="Unassembled WGS sequence"/>
</dbReference>
<organism evidence="7">
    <name type="scientific">Prosthecochloris aestuarii</name>
    <dbReference type="NCBI Taxonomy" id="1102"/>
    <lineage>
        <taxon>Bacteria</taxon>
        <taxon>Pseudomonadati</taxon>
        <taxon>Chlorobiota</taxon>
        <taxon>Chlorobiia</taxon>
        <taxon>Chlorobiales</taxon>
        <taxon>Chlorobiaceae</taxon>
        <taxon>Prosthecochloris</taxon>
    </lineage>
</organism>
<dbReference type="NCBIfam" id="TIGR04163">
    <property type="entry name" value="rSAM_cobopep"/>
    <property type="match status" value="1"/>
</dbReference>
<reference evidence="7" key="1">
    <citation type="journal article" date="2020" name="mSystems">
        <title>Genome- and Community-Level Interaction Insights into Carbon Utilization and Element Cycling Functions of Hydrothermarchaeota in Hydrothermal Sediment.</title>
        <authorList>
            <person name="Zhou Z."/>
            <person name="Liu Y."/>
            <person name="Xu W."/>
            <person name="Pan J."/>
            <person name="Luo Z.H."/>
            <person name="Li M."/>
        </authorList>
    </citation>
    <scope>NUCLEOTIDE SEQUENCE [LARGE SCALE GENOMIC DNA]</scope>
    <source>
        <strain evidence="7">SpSt-1181</strain>
    </source>
</reference>
<dbReference type="GO" id="GO:0046872">
    <property type="term" value="F:metal ion binding"/>
    <property type="evidence" value="ECO:0007669"/>
    <property type="project" value="UniProtKB-KW"/>
</dbReference>
<sequence>MGKQASSRGLWVNSGNGVSFVPVDIGHQDYMAVVSPDTAFWALVGKEELADVFSPDHPLSWEYRQKAEEFMQEMDALRCSLKPSAVYVNPTERCNLDCSYCYIPGDMRREGVDMSSEDLIESLTRLQAYFSRHVPRGFRPEVIFHGSEPLMNRRAVFDAISHFGDSFRFGVQTNGTLLDREAVDFLTSRNVGIGLSLDAHQPGLMATTRKTWSGDGVFDSVLASMEMLRGYDSYSVICTVTKQNMASLVDVIEFLHSAGVPVCMLNPVRCTQPGGEAEKPDEAAMAGHYLEALERSHQLYRETGRKIVVANFANIMLSILAPTARKLMCDISPCGGGRCFVALSAKGDIFPCSEFVGIEEFNGGNVFRDEIDDILETSAFRMVTGRKVEQIEPCHRCAIRHFCGSPCPAEAWSMHGNMNTPGAFCELYEEQVRFAMRMIADGNADDFLEDGWDNGAETIVDFSAPPCRA</sequence>
<dbReference type="SFLD" id="SFLDG01386">
    <property type="entry name" value="main_SPASM_domain-containing"/>
    <property type="match status" value="1"/>
</dbReference>
<protein>
    <submittedName>
        <fullName evidence="7">Peptide-modifying radical SAM enzyme CbpB</fullName>
    </submittedName>
</protein>
<dbReference type="GO" id="GO:0051536">
    <property type="term" value="F:iron-sulfur cluster binding"/>
    <property type="evidence" value="ECO:0007669"/>
    <property type="project" value="UniProtKB-KW"/>
</dbReference>
<evidence type="ECO:0000256" key="2">
    <source>
        <dbReference type="ARBA" id="ARBA00022691"/>
    </source>
</evidence>
<dbReference type="SFLD" id="SFLDG01384">
    <property type="entry name" value="thioether_bond_formation_requi"/>
    <property type="match status" value="1"/>
</dbReference>